<dbReference type="PANTHER" id="PTHR10848:SF0">
    <property type="entry name" value="MEIOTIC RECOMBINATION PROTEIN SPO11"/>
    <property type="match status" value="1"/>
</dbReference>
<evidence type="ECO:0000313" key="16">
    <source>
        <dbReference type="Proteomes" id="UP000250043"/>
    </source>
</evidence>
<dbReference type="Pfam" id="PF04406">
    <property type="entry name" value="TP6A_N"/>
    <property type="match status" value="1"/>
</dbReference>
<keyword evidence="7" id="KW-0460">Magnesium</keyword>
<dbReference type="GO" id="GO:0005524">
    <property type="term" value="F:ATP binding"/>
    <property type="evidence" value="ECO:0007669"/>
    <property type="project" value="InterPro"/>
</dbReference>
<dbReference type="GO" id="GO:0046872">
    <property type="term" value="F:metal ion binding"/>
    <property type="evidence" value="ECO:0007669"/>
    <property type="project" value="UniProtKB-KW"/>
</dbReference>
<dbReference type="GO" id="GO:0007131">
    <property type="term" value="P:reciprocal meiotic recombination"/>
    <property type="evidence" value="ECO:0007669"/>
    <property type="project" value="TreeGrafter"/>
</dbReference>
<dbReference type="SUPFAM" id="SSF56726">
    <property type="entry name" value="DNA topoisomerase IV, alpha subunit"/>
    <property type="match status" value="1"/>
</dbReference>
<name>A0A8E2B5J7_9APHY</name>
<dbReference type="Gene3D" id="1.10.10.10">
    <property type="entry name" value="Winged helix-like DNA-binding domain superfamily/Winged helix DNA-binding domain"/>
    <property type="match status" value="1"/>
</dbReference>
<dbReference type="InterPro" id="IPR002815">
    <property type="entry name" value="Spo11/TopoVI_A"/>
</dbReference>
<evidence type="ECO:0000256" key="5">
    <source>
        <dbReference type="ARBA" id="ARBA00012895"/>
    </source>
</evidence>
<comment type="subcellular location">
    <subcellularLocation>
        <location evidence="3">Nucleus</location>
    </subcellularLocation>
</comment>
<keyword evidence="8 12" id="KW-0799">Topoisomerase</keyword>
<proteinExistence type="inferred from homology"/>
<evidence type="ECO:0000256" key="11">
    <source>
        <dbReference type="ARBA" id="ARBA00023242"/>
    </source>
</evidence>
<sequence length="392" mass="43518">MHATDTDLNTRDGPIARLEGIILSLLTQMSVSVPTDEERQATSKKFNAKKLVLELIDRKRSSNESSDPFQTSRLAAQLLKVVNLLHEALVDDIPTTKRDMYYKDVQLFKSQSVVDRLVDDLAATFELGRADLHVRASSKGLIAGVGLTIHLTQGDVIHVNTTEASLIPASEEISQFEVDSQLSWVLVVEKEAVFQTLCRLNIAAHPYMPGPGLLITGKGYPDVATRELVKTLSDNLPPSIPILCLVDGDAFGIDILSVYKRGSSSMSHEREKLVARRVKWLGLWASELAGLGVDKDALIPITKHDEGKKALSMLRRPDLPRKWRKELQYMLHSRRKAEIEILSTLKPSNIQRVSGNSDINDLAIGNAAQPPLLRYLISKITAMVQDGLQKYM</sequence>
<feature type="domain" description="Topoisomerase 6 subunit A/Spo11 TOPRIM" evidence="14">
    <location>
        <begin position="184"/>
        <end position="348"/>
    </location>
</feature>
<evidence type="ECO:0000256" key="12">
    <source>
        <dbReference type="PROSITE-ProRule" id="PRU01385"/>
    </source>
</evidence>
<dbReference type="Proteomes" id="UP000250043">
    <property type="component" value="Unassembled WGS sequence"/>
</dbReference>
<evidence type="ECO:0000256" key="1">
    <source>
        <dbReference type="ARBA" id="ARBA00000185"/>
    </source>
</evidence>
<feature type="active site" description="O-(5'-phospho-DNA)-tyrosine intermediate" evidence="12">
    <location>
        <position position="102"/>
    </location>
</feature>
<feature type="domain" description="Spo11/DNA topoisomerase VI subunit A N-terminal" evidence="13">
    <location>
        <begin position="76"/>
        <end position="134"/>
    </location>
</feature>
<organism evidence="15 16">
    <name type="scientific">Obba rivulosa</name>
    <dbReference type="NCBI Taxonomy" id="1052685"/>
    <lineage>
        <taxon>Eukaryota</taxon>
        <taxon>Fungi</taxon>
        <taxon>Dikarya</taxon>
        <taxon>Basidiomycota</taxon>
        <taxon>Agaricomycotina</taxon>
        <taxon>Agaricomycetes</taxon>
        <taxon>Polyporales</taxon>
        <taxon>Gelatoporiaceae</taxon>
        <taxon>Obba</taxon>
    </lineage>
</organism>
<dbReference type="Pfam" id="PF21180">
    <property type="entry name" value="TOP6A-Spo11_Toprim"/>
    <property type="match status" value="1"/>
</dbReference>
<dbReference type="PRINTS" id="PR01550">
    <property type="entry name" value="TOP6AFAMILY"/>
</dbReference>
<comment type="cofactor">
    <cofactor evidence="2">
        <name>Mg(2+)</name>
        <dbReference type="ChEBI" id="CHEBI:18420"/>
    </cofactor>
</comment>
<keyword evidence="16" id="KW-1185">Reference proteome</keyword>
<dbReference type="InterPro" id="IPR013048">
    <property type="entry name" value="Meiotic_Spo11"/>
</dbReference>
<gene>
    <name evidence="15" type="ORF">OBBRIDRAFT_772152</name>
</gene>
<keyword evidence="11" id="KW-0539">Nucleus</keyword>
<comment type="catalytic activity">
    <reaction evidence="1 12">
        <text>ATP-dependent breakage, passage and rejoining of double-stranded DNA.</text>
        <dbReference type="EC" id="5.6.2.2"/>
    </reaction>
</comment>
<evidence type="ECO:0000256" key="6">
    <source>
        <dbReference type="ARBA" id="ARBA00022723"/>
    </source>
</evidence>
<evidence type="ECO:0000256" key="2">
    <source>
        <dbReference type="ARBA" id="ARBA00001946"/>
    </source>
</evidence>
<evidence type="ECO:0000256" key="8">
    <source>
        <dbReference type="ARBA" id="ARBA00023029"/>
    </source>
</evidence>
<reference evidence="15 16" key="1">
    <citation type="submission" date="2016-07" db="EMBL/GenBank/DDBJ databases">
        <title>Draft genome of the white-rot fungus Obba rivulosa 3A-2.</title>
        <authorList>
            <consortium name="DOE Joint Genome Institute"/>
            <person name="Miettinen O."/>
            <person name="Riley R."/>
            <person name="Acob R."/>
            <person name="Barry K."/>
            <person name="Cullen D."/>
            <person name="De Vries R."/>
            <person name="Hainaut M."/>
            <person name="Hatakka A."/>
            <person name="Henrissat B."/>
            <person name="Hilden K."/>
            <person name="Kuo R."/>
            <person name="Labutti K."/>
            <person name="Lipzen A."/>
            <person name="Makela M.R."/>
            <person name="Sandor L."/>
            <person name="Spatafora J.W."/>
            <person name="Grigoriev I.V."/>
            <person name="Hibbett D.S."/>
        </authorList>
    </citation>
    <scope>NUCLEOTIDE SEQUENCE [LARGE SCALE GENOMIC DNA]</scope>
    <source>
        <strain evidence="15 16">3A-2</strain>
    </source>
</reference>
<dbReference type="OrthoDB" id="5377392at2759"/>
<dbReference type="PANTHER" id="PTHR10848">
    <property type="entry name" value="MEIOTIC RECOMBINATION PROTEIN SPO11"/>
    <property type="match status" value="1"/>
</dbReference>
<dbReference type="EMBL" id="KV722359">
    <property type="protein sequence ID" value="OCH93112.1"/>
    <property type="molecule type" value="Genomic_DNA"/>
</dbReference>
<dbReference type="GO" id="GO:0000706">
    <property type="term" value="P:meiotic DNA double-strand break processing"/>
    <property type="evidence" value="ECO:0007669"/>
    <property type="project" value="TreeGrafter"/>
</dbReference>
<dbReference type="InterPro" id="IPR036078">
    <property type="entry name" value="Spo11/TopoVI_A_sf"/>
</dbReference>
<dbReference type="InterPro" id="IPR036388">
    <property type="entry name" value="WH-like_DNA-bd_sf"/>
</dbReference>
<dbReference type="AlphaFoldDB" id="A0A8E2B5J7"/>
<comment type="similarity">
    <text evidence="4 12">Belongs to the TOP6A family.</text>
</comment>
<dbReference type="InterPro" id="IPR034136">
    <property type="entry name" value="TOPRIM_Topo6A/Spo11"/>
</dbReference>
<evidence type="ECO:0000256" key="3">
    <source>
        <dbReference type="ARBA" id="ARBA00004123"/>
    </source>
</evidence>
<dbReference type="CDD" id="cd00223">
    <property type="entry name" value="TOPRIM_TopoIIB_SPO"/>
    <property type="match status" value="1"/>
</dbReference>
<evidence type="ECO:0000256" key="4">
    <source>
        <dbReference type="ARBA" id="ARBA00006559"/>
    </source>
</evidence>
<dbReference type="InterPro" id="IPR013049">
    <property type="entry name" value="Spo11/TopoVI_A_N"/>
</dbReference>
<protein>
    <recommendedName>
        <fullName evidence="5">DNA topoisomerase (ATP-hydrolyzing)</fullName>
        <ecNumber evidence="5">5.6.2.2</ecNumber>
    </recommendedName>
</protein>
<accession>A0A8E2B5J7</accession>
<evidence type="ECO:0000259" key="14">
    <source>
        <dbReference type="Pfam" id="PF21180"/>
    </source>
</evidence>
<evidence type="ECO:0000256" key="9">
    <source>
        <dbReference type="ARBA" id="ARBA00023125"/>
    </source>
</evidence>
<keyword evidence="6" id="KW-0479">Metal-binding</keyword>
<dbReference type="GO" id="GO:0003677">
    <property type="term" value="F:DNA binding"/>
    <property type="evidence" value="ECO:0007669"/>
    <property type="project" value="UniProtKB-UniRule"/>
</dbReference>
<dbReference type="GO" id="GO:0042138">
    <property type="term" value="P:meiotic DNA double-strand break formation"/>
    <property type="evidence" value="ECO:0007669"/>
    <property type="project" value="InterPro"/>
</dbReference>
<dbReference type="EC" id="5.6.2.2" evidence="5"/>
<evidence type="ECO:0000256" key="10">
    <source>
        <dbReference type="ARBA" id="ARBA00023235"/>
    </source>
</evidence>
<dbReference type="Gene3D" id="3.40.1360.10">
    <property type="match status" value="1"/>
</dbReference>
<dbReference type="PRINTS" id="PR01551">
    <property type="entry name" value="SPO11HOMOLOG"/>
</dbReference>
<dbReference type="GO" id="GO:0000228">
    <property type="term" value="C:nuclear chromosome"/>
    <property type="evidence" value="ECO:0007669"/>
    <property type="project" value="TreeGrafter"/>
</dbReference>
<dbReference type="GO" id="GO:0003918">
    <property type="term" value="F:DNA topoisomerase type II (double strand cut, ATP-hydrolyzing) activity"/>
    <property type="evidence" value="ECO:0007669"/>
    <property type="project" value="UniProtKB-UniRule"/>
</dbReference>
<keyword evidence="9 12" id="KW-0238">DNA-binding</keyword>
<keyword evidence="10 12" id="KW-0413">Isomerase</keyword>
<evidence type="ECO:0000256" key="7">
    <source>
        <dbReference type="ARBA" id="ARBA00022842"/>
    </source>
</evidence>
<dbReference type="PROSITE" id="PS52041">
    <property type="entry name" value="TOPO_IIB"/>
    <property type="match status" value="1"/>
</dbReference>
<evidence type="ECO:0000259" key="13">
    <source>
        <dbReference type="Pfam" id="PF04406"/>
    </source>
</evidence>
<evidence type="ECO:0000313" key="15">
    <source>
        <dbReference type="EMBL" id="OCH93112.1"/>
    </source>
</evidence>